<protein>
    <submittedName>
        <fullName evidence="2">Class I SAM-dependent methyltransferase</fullName>
    </submittedName>
</protein>
<dbReference type="Proteomes" id="UP000318413">
    <property type="component" value="Unassembled WGS sequence"/>
</dbReference>
<dbReference type="OrthoDB" id="9787738at2"/>
<gene>
    <name evidence="2" type="ORF">EAH84_08895</name>
</gene>
<dbReference type="RefSeq" id="WP_140870856.1">
    <property type="nucleotide sequence ID" value="NZ_RCZK01000006.1"/>
</dbReference>
<accession>A0A502CGK2</accession>
<dbReference type="GO" id="GO:0032259">
    <property type="term" value="P:methylation"/>
    <property type="evidence" value="ECO:0007669"/>
    <property type="project" value="UniProtKB-KW"/>
</dbReference>
<name>A0A502CGK2_9SPHN</name>
<evidence type="ECO:0000259" key="1">
    <source>
        <dbReference type="Pfam" id="PF08241"/>
    </source>
</evidence>
<dbReference type="InterPro" id="IPR029063">
    <property type="entry name" value="SAM-dependent_MTases_sf"/>
</dbReference>
<keyword evidence="3" id="KW-1185">Reference proteome</keyword>
<dbReference type="AlphaFoldDB" id="A0A502CGK2"/>
<dbReference type="Pfam" id="PF08241">
    <property type="entry name" value="Methyltransf_11"/>
    <property type="match status" value="1"/>
</dbReference>
<organism evidence="2 3">
    <name type="scientific">Sphingomonas oligophenolica</name>
    <dbReference type="NCBI Taxonomy" id="301154"/>
    <lineage>
        <taxon>Bacteria</taxon>
        <taxon>Pseudomonadati</taxon>
        <taxon>Pseudomonadota</taxon>
        <taxon>Alphaproteobacteria</taxon>
        <taxon>Sphingomonadales</taxon>
        <taxon>Sphingomonadaceae</taxon>
        <taxon>Sphingomonas</taxon>
    </lineage>
</organism>
<keyword evidence="2" id="KW-0808">Transferase</keyword>
<dbReference type="GO" id="GO:0008757">
    <property type="term" value="F:S-adenosylmethionine-dependent methyltransferase activity"/>
    <property type="evidence" value="ECO:0007669"/>
    <property type="project" value="InterPro"/>
</dbReference>
<sequence>MTTYQSISPTYDTIGCGYATRRRPDPRIAALIDTALDGCATIVNIGAGTGSYEIAGRTTLAVEPSAVMIAQRAPDAAPCRQGVAEDLPVDTQSFDAATAYLTLHHWSDVDRGLAELARVARRIVILTWVPDSPGFWLTDDYFPAIRALDDGVFPTSAALVAQCRAVAADVRLLPVPIPHDCIDGFLAAYWARPEAYLDADVRRSISRFAIIDPTEGLARLRDDLADGAWDDRYRALRAERSRDLGYRLVVCDLAPG</sequence>
<feature type="domain" description="Methyltransferase type 11" evidence="1">
    <location>
        <begin position="45"/>
        <end position="121"/>
    </location>
</feature>
<keyword evidence="2" id="KW-0489">Methyltransferase</keyword>
<reference evidence="2 3" key="1">
    <citation type="journal article" date="2019" name="Environ. Microbiol.">
        <title>Species interactions and distinct microbial communities in high Arctic permafrost affected cryosols are associated with the CH4 and CO2 gas fluxes.</title>
        <authorList>
            <person name="Altshuler I."/>
            <person name="Hamel J."/>
            <person name="Turney S."/>
            <person name="Magnuson E."/>
            <person name="Levesque R."/>
            <person name="Greer C."/>
            <person name="Whyte L.G."/>
        </authorList>
    </citation>
    <scope>NUCLEOTIDE SEQUENCE [LARGE SCALE GENOMIC DNA]</scope>
    <source>
        <strain evidence="2 3">S5.1</strain>
    </source>
</reference>
<evidence type="ECO:0000313" key="3">
    <source>
        <dbReference type="Proteomes" id="UP000318413"/>
    </source>
</evidence>
<dbReference type="SUPFAM" id="SSF53335">
    <property type="entry name" value="S-adenosyl-L-methionine-dependent methyltransferases"/>
    <property type="match status" value="1"/>
</dbReference>
<proteinExistence type="predicted"/>
<comment type="caution">
    <text evidence="2">The sequence shown here is derived from an EMBL/GenBank/DDBJ whole genome shotgun (WGS) entry which is preliminary data.</text>
</comment>
<dbReference type="Gene3D" id="3.40.50.150">
    <property type="entry name" value="Vaccinia Virus protein VP39"/>
    <property type="match status" value="1"/>
</dbReference>
<dbReference type="EMBL" id="RCZK01000006">
    <property type="protein sequence ID" value="TPG12287.1"/>
    <property type="molecule type" value="Genomic_DNA"/>
</dbReference>
<dbReference type="InterPro" id="IPR013216">
    <property type="entry name" value="Methyltransf_11"/>
</dbReference>
<evidence type="ECO:0000313" key="2">
    <source>
        <dbReference type="EMBL" id="TPG12287.1"/>
    </source>
</evidence>